<organism evidence="2">
    <name type="scientific">Triticum aestivum</name>
    <name type="common">Wheat</name>
    <dbReference type="NCBI Taxonomy" id="4565"/>
    <lineage>
        <taxon>Eukaryota</taxon>
        <taxon>Viridiplantae</taxon>
        <taxon>Streptophyta</taxon>
        <taxon>Embryophyta</taxon>
        <taxon>Tracheophyta</taxon>
        <taxon>Spermatophyta</taxon>
        <taxon>Magnoliopsida</taxon>
        <taxon>Liliopsida</taxon>
        <taxon>Poales</taxon>
        <taxon>Poaceae</taxon>
        <taxon>BOP clade</taxon>
        <taxon>Pooideae</taxon>
        <taxon>Triticodae</taxon>
        <taxon>Triticeae</taxon>
        <taxon>Triticinae</taxon>
        <taxon>Triticum</taxon>
    </lineage>
</organism>
<dbReference type="Gramene" id="TraesRN5A0101097400.1">
    <property type="protein sequence ID" value="TraesRN5A0101097400.1"/>
    <property type="gene ID" value="TraesRN5A0101097400"/>
</dbReference>
<keyword evidence="3" id="KW-1185">Reference proteome</keyword>
<dbReference type="Gramene" id="TraesCS5A02G457800.1">
    <property type="protein sequence ID" value="TraesCS5A02G457800.1"/>
    <property type="gene ID" value="TraesCS5A02G457800"/>
</dbReference>
<dbReference type="STRING" id="4565.A0A3B6KP94"/>
<dbReference type="AlphaFoldDB" id="A0A3B6KP94"/>
<protein>
    <recommendedName>
        <fullName evidence="4">F-box domain-containing protein</fullName>
    </recommendedName>
</protein>
<name>A0A3B6KP94_WHEAT</name>
<evidence type="ECO:0000313" key="2">
    <source>
        <dbReference type="EnsemblPlants" id="TraesCS5A02G457800.1"/>
    </source>
</evidence>
<dbReference type="EnsemblPlants" id="TraesCS5A02G457800.1">
    <property type="protein sequence ID" value="TraesCS5A02G457800.1"/>
    <property type="gene ID" value="TraesCS5A02G457800"/>
</dbReference>
<proteinExistence type="predicted"/>
<evidence type="ECO:0008006" key="4">
    <source>
        <dbReference type="Google" id="ProtNLM"/>
    </source>
</evidence>
<reference evidence="2" key="1">
    <citation type="submission" date="2018-08" db="EMBL/GenBank/DDBJ databases">
        <authorList>
            <person name="Rossello M."/>
        </authorList>
    </citation>
    <scope>NUCLEOTIDE SEQUENCE [LARGE SCALE GENOMIC DNA]</scope>
    <source>
        <strain evidence="2">cv. Chinese Spring</strain>
    </source>
</reference>
<dbReference type="PANTHER" id="PTHR33186:SF28">
    <property type="entry name" value="F-BOX DOMAIN-CONTAINING PROTEIN"/>
    <property type="match status" value="1"/>
</dbReference>
<dbReference type="PANTHER" id="PTHR33186">
    <property type="entry name" value="OS10G0136150 PROTEIN-RELATED"/>
    <property type="match status" value="1"/>
</dbReference>
<dbReference type="Proteomes" id="UP000019116">
    <property type="component" value="Chromosome 5A"/>
</dbReference>
<dbReference type="Gramene" id="TraesCS5A03G1080700.1">
    <property type="protein sequence ID" value="TraesCS5A03G1080700.1.CDS"/>
    <property type="gene ID" value="TraesCS5A03G1080700"/>
</dbReference>
<reference evidence="2" key="2">
    <citation type="submission" date="2018-10" db="UniProtKB">
        <authorList>
            <consortium name="EnsemblPlants"/>
        </authorList>
    </citation>
    <scope>IDENTIFICATION</scope>
</reference>
<dbReference type="Gramene" id="TraesCAD_scaffold_024174_01G000100.1">
    <property type="protein sequence ID" value="TraesCAD_scaffold_024174_01G000100.1"/>
    <property type="gene ID" value="TraesCAD_scaffold_024174_01G000100"/>
</dbReference>
<dbReference type="Gramene" id="TraesNOR5A03G02776910.1">
    <property type="protein sequence ID" value="TraesNOR5A03G02776910.1"/>
    <property type="gene ID" value="TraesNOR5A03G02776910"/>
</dbReference>
<feature type="region of interest" description="Disordered" evidence="1">
    <location>
        <begin position="436"/>
        <end position="455"/>
    </location>
</feature>
<accession>A0A3B6KP94</accession>
<feature type="region of interest" description="Disordered" evidence="1">
    <location>
        <begin position="1"/>
        <end position="22"/>
    </location>
</feature>
<dbReference type="OrthoDB" id="10319823at2759"/>
<dbReference type="OMA" id="ICEADHD"/>
<sequence length="455" mass="50597">MENERLDSGDQPTLPPQPPKHLTDDMLRNVFHRLPPEPIALAFVCSSYKSWRRVVHDEENFLRPFRTAHHNIPPLLGLYSDDVHGSLQFTRTTKGAMNLPVPPLASAVDHRSGFHGYGCTHGRVLLDAARDDNSHGELLVWDPLTEEHNLIPSAPGFVRGQSCGAALVCEANHAYHGDCHSSPFRVVFAYSEYMPPGPFHPPSSIRIFVYVYSSVTRSWGGRPAAVMRAREGWHFDRKPSAVSGNGDSVFWMTGEGRNVLEFHLETERLLLTGTPDATRGEDFVLAPAQEARLGLAGVIDNFFVVLFTRDDDGAWVHRILLRLNDAFPFHGDADADADGLFGIDIPTYSDDEDGLSDDDDADDDDDATEAKVVGFSEQLDSIFLKAEPGVFMISLESGQHQRVLETDQHFSRVYPYCTFYTAARKVIFNDVQEDSESSNIQSAEIRNIPSDGGEN</sequence>
<evidence type="ECO:0000313" key="3">
    <source>
        <dbReference type="Proteomes" id="UP000019116"/>
    </source>
</evidence>
<evidence type="ECO:0000256" key="1">
    <source>
        <dbReference type="SAM" id="MobiDB-lite"/>
    </source>
</evidence>